<reference evidence="2 3" key="1">
    <citation type="journal article" date="2023" name="IScience">
        <title>Expanded male sex-determining region conserved during the evolution of homothallism in the green alga Volvox.</title>
        <authorList>
            <person name="Yamamoto K."/>
            <person name="Matsuzaki R."/>
            <person name="Mahakham W."/>
            <person name="Heman W."/>
            <person name="Sekimoto H."/>
            <person name="Kawachi M."/>
            <person name="Minakuchi Y."/>
            <person name="Toyoda A."/>
            <person name="Nozaki H."/>
        </authorList>
    </citation>
    <scope>NUCLEOTIDE SEQUENCE [LARGE SCALE GENOMIC DNA]</scope>
    <source>
        <strain evidence="2 3">NIES-4468</strain>
    </source>
</reference>
<evidence type="ECO:0000313" key="2">
    <source>
        <dbReference type="EMBL" id="GLI61399.1"/>
    </source>
</evidence>
<accession>A0ABQ5RW06</accession>
<dbReference type="EMBL" id="BSDZ01000010">
    <property type="protein sequence ID" value="GLI61399.1"/>
    <property type="molecule type" value="Genomic_DNA"/>
</dbReference>
<gene>
    <name evidence="2" type="ORF">VaNZ11_003616</name>
</gene>
<keyword evidence="3" id="KW-1185">Reference proteome</keyword>
<comment type="caution">
    <text evidence="2">The sequence shown here is derived from an EMBL/GenBank/DDBJ whole genome shotgun (WGS) entry which is preliminary data.</text>
</comment>
<proteinExistence type="predicted"/>
<feature type="non-terminal residue" evidence="2">
    <location>
        <position position="1"/>
    </location>
</feature>
<organism evidence="2 3">
    <name type="scientific">Volvox africanus</name>
    <dbReference type="NCBI Taxonomy" id="51714"/>
    <lineage>
        <taxon>Eukaryota</taxon>
        <taxon>Viridiplantae</taxon>
        <taxon>Chlorophyta</taxon>
        <taxon>core chlorophytes</taxon>
        <taxon>Chlorophyceae</taxon>
        <taxon>CS clade</taxon>
        <taxon>Chlamydomonadales</taxon>
        <taxon>Volvocaceae</taxon>
        <taxon>Volvox</taxon>
    </lineage>
</organism>
<evidence type="ECO:0000256" key="1">
    <source>
        <dbReference type="SAM" id="MobiDB-lite"/>
    </source>
</evidence>
<dbReference type="PRINTS" id="PR01217">
    <property type="entry name" value="PRICHEXTENSN"/>
</dbReference>
<sequence>LSLKHFLKCIKDTTRCRSIMITNDISEDSLVWPSRGAYAYPAPLMLQPPSSPSPVSSPPSPTPPSPTPPLPRPPPSPVPRPPPSPQPSSPSPAQRLPPSPSP</sequence>
<feature type="region of interest" description="Disordered" evidence="1">
    <location>
        <begin position="41"/>
        <end position="102"/>
    </location>
</feature>
<name>A0ABQ5RW06_9CHLO</name>
<protein>
    <submittedName>
        <fullName evidence="2">Uncharacterized protein</fullName>
    </submittedName>
</protein>
<feature type="compositionally biased region" description="Pro residues" evidence="1">
    <location>
        <begin position="49"/>
        <end position="102"/>
    </location>
</feature>
<feature type="non-terminal residue" evidence="2">
    <location>
        <position position="102"/>
    </location>
</feature>
<dbReference type="Proteomes" id="UP001165090">
    <property type="component" value="Unassembled WGS sequence"/>
</dbReference>
<evidence type="ECO:0000313" key="3">
    <source>
        <dbReference type="Proteomes" id="UP001165090"/>
    </source>
</evidence>